<feature type="binding site" evidence="4">
    <location>
        <position position="233"/>
    </location>
    <ligand>
        <name>D-glyceraldehyde 3-phosphate</name>
        <dbReference type="ChEBI" id="CHEBI:59776"/>
    </ligand>
</feature>
<keyword evidence="10" id="KW-1185">Reference proteome</keyword>
<dbReference type="SUPFAM" id="SSF55347">
    <property type="entry name" value="Glyceraldehyde-3-phosphate dehydrogenase-like, C-terminal domain"/>
    <property type="match status" value="1"/>
</dbReference>
<evidence type="ECO:0000256" key="6">
    <source>
        <dbReference type="RuleBase" id="RU000397"/>
    </source>
</evidence>
<dbReference type="KEGG" id="ppla:BBI15_10730"/>
<dbReference type="GO" id="GO:0051287">
    <property type="term" value="F:NAD binding"/>
    <property type="evidence" value="ECO:0007669"/>
    <property type="project" value="InterPro"/>
</dbReference>
<dbReference type="NCBIfam" id="TIGR01534">
    <property type="entry name" value="GAPDH-I"/>
    <property type="match status" value="1"/>
</dbReference>
<dbReference type="InterPro" id="IPR020830">
    <property type="entry name" value="GlycerAld_3-P_DH_AS"/>
</dbReference>
<reference evidence="9" key="1">
    <citation type="submission" date="2016-10" db="EMBL/GenBank/DDBJ databases">
        <authorList>
            <person name="See-Too W.S."/>
        </authorList>
    </citation>
    <scope>NUCLEOTIDE SEQUENCE [LARGE SCALE GENOMIC DNA]</scope>
    <source>
        <strain evidence="9">DSM 23997</strain>
    </source>
</reference>
<evidence type="ECO:0000256" key="5">
    <source>
        <dbReference type="PIRSR" id="PIRSR000149-3"/>
    </source>
</evidence>
<comment type="similarity">
    <text evidence="1 6">Belongs to the glyceraldehyde-3-phosphate dehydrogenase family.</text>
</comment>
<evidence type="ECO:0000256" key="3">
    <source>
        <dbReference type="PIRSR" id="PIRSR000149-1"/>
    </source>
</evidence>
<proteinExistence type="inferred from homology"/>
<evidence type="ECO:0000313" key="9">
    <source>
        <dbReference type="EMBL" id="ANU20655.1"/>
    </source>
</evidence>
<dbReference type="PRINTS" id="PR00078">
    <property type="entry name" value="G3PDHDRGNASE"/>
</dbReference>
<dbReference type="Pfam" id="PF00044">
    <property type="entry name" value="Gp_dh_N"/>
    <property type="match status" value="1"/>
</dbReference>
<sequence>MTTRLAINGFGRVGRTTLRRLVDTNSELELVAVNDLANIENLAYLLEFDTTYGRLKHDVQVHENVLVVGEKEIKFYQEADAKDLPWNELQIDIVLEATGIYKTADKAQAHLDAGAKRVIITAPADQETKMIVYGVNESIVTKDDMIISSASCTTNDLAPVAKVLHDNFGIITGYMTTIKAYTPSQKLHDSPNTDMRRGRAGAMNAIPTSTGAAKAVGRVIPELTGIIDGTAVRVPLLGGAIVEFYTNLERKVTIEEVNEAMKEAASPSFEYSEKLIVSSDVVGTSAGGIFDATLTDIVENGDKQLVKTVSWYDSEYGFVSNLVRLTEHFAQVIK</sequence>
<protein>
    <recommendedName>
        <fullName evidence="7">Glyceraldehyde-3-phosphate dehydrogenase</fullName>
        <ecNumber evidence="7">1.2.1.-</ecNumber>
    </recommendedName>
</protein>
<dbReference type="PANTHER" id="PTHR43148">
    <property type="entry name" value="GLYCERALDEHYDE-3-PHOSPHATE DEHYDROGENASE 2"/>
    <property type="match status" value="1"/>
</dbReference>
<dbReference type="STRING" id="1038856.BBI15_10730"/>
<feature type="domain" description="Glyceraldehyde 3-phosphate dehydrogenase NAD(P) binding" evidence="8">
    <location>
        <begin position="3"/>
        <end position="152"/>
    </location>
</feature>
<dbReference type="InterPro" id="IPR006424">
    <property type="entry name" value="Glyceraldehyde-3-P_DH_1"/>
</dbReference>
<dbReference type="InterPro" id="IPR020829">
    <property type="entry name" value="GlycerAld_3-P_DH_cat"/>
</dbReference>
<gene>
    <name evidence="9" type="ORF">BBI15_10730</name>
</gene>
<accession>A0A1C7EAE1</accession>
<dbReference type="PIRSF" id="PIRSF000149">
    <property type="entry name" value="GAP_DH"/>
    <property type="match status" value="1"/>
</dbReference>
<feature type="binding site" evidence="4">
    <location>
        <begin position="151"/>
        <end position="153"/>
    </location>
    <ligand>
        <name>D-glyceraldehyde 3-phosphate</name>
        <dbReference type="ChEBI" id="CHEBI:59776"/>
    </ligand>
</feature>
<dbReference type="EMBL" id="CP016539">
    <property type="protein sequence ID" value="ANU20655.1"/>
    <property type="molecule type" value="Genomic_DNA"/>
</dbReference>
<evidence type="ECO:0000256" key="4">
    <source>
        <dbReference type="PIRSR" id="PIRSR000149-2"/>
    </source>
</evidence>
<dbReference type="GO" id="GO:0050661">
    <property type="term" value="F:NADP binding"/>
    <property type="evidence" value="ECO:0007669"/>
    <property type="project" value="InterPro"/>
</dbReference>
<dbReference type="FunFam" id="3.40.50.720:FF:000001">
    <property type="entry name" value="Glyceraldehyde-3-phosphate dehydrogenase"/>
    <property type="match status" value="1"/>
</dbReference>
<dbReference type="InterPro" id="IPR036291">
    <property type="entry name" value="NAD(P)-bd_dom_sf"/>
</dbReference>
<feature type="binding site" evidence="4">
    <location>
        <begin position="210"/>
        <end position="211"/>
    </location>
    <ligand>
        <name>D-glyceraldehyde 3-phosphate</name>
        <dbReference type="ChEBI" id="CHEBI:59776"/>
    </ligand>
</feature>
<evidence type="ECO:0000313" key="10">
    <source>
        <dbReference type="Proteomes" id="UP000092650"/>
    </source>
</evidence>
<feature type="binding site" evidence="5">
    <location>
        <position position="121"/>
    </location>
    <ligand>
        <name>NAD(+)</name>
        <dbReference type="ChEBI" id="CHEBI:57540"/>
    </ligand>
</feature>
<dbReference type="GO" id="GO:0006006">
    <property type="term" value="P:glucose metabolic process"/>
    <property type="evidence" value="ECO:0007669"/>
    <property type="project" value="InterPro"/>
</dbReference>
<dbReference type="CDD" id="cd05214">
    <property type="entry name" value="GAPDH_I_N"/>
    <property type="match status" value="1"/>
</dbReference>
<feature type="active site" description="Nucleophile" evidence="3">
    <location>
        <position position="152"/>
    </location>
</feature>
<dbReference type="InterPro" id="IPR020828">
    <property type="entry name" value="GlycerAld_3-P_DH_NAD(P)-bd"/>
</dbReference>
<dbReference type="RefSeq" id="WP_068870869.1">
    <property type="nucleotide sequence ID" value="NZ_CP016539.2"/>
</dbReference>
<dbReference type="PROSITE" id="PS00071">
    <property type="entry name" value="GAPDH"/>
    <property type="match status" value="1"/>
</dbReference>
<dbReference type="Gene3D" id="3.40.50.720">
    <property type="entry name" value="NAD(P)-binding Rossmann-like Domain"/>
    <property type="match status" value="1"/>
</dbReference>
<keyword evidence="5" id="KW-0520">NAD</keyword>
<dbReference type="EC" id="1.2.1.-" evidence="7"/>
<keyword evidence="5" id="KW-0547">Nucleotide-binding</keyword>
<feature type="binding site" evidence="5">
    <location>
        <position position="35"/>
    </location>
    <ligand>
        <name>NAD(+)</name>
        <dbReference type="ChEBI" id="CHEBI:57540"/>
    </ligand>
</feature>
<evidence type="ECO:0000259" key="8">
    <source>
        <dbReference type="SMART" id="SM00846"/>
    </source>
</evidence>
<keyword evidence="2 7" id="KW-0560">Oxidoreductase</keyword>
<dbReference type="AlphaFoldDB" id="A0A1C7EAE1"/>
<dbReference type="FunFam" id="3.30.360.10:FF:000002">
    <property type="entry name" value="Glyceraldehyde-3-phosphate dehydrogenase"/>
    <property type="match status" value="1"/>
</dbReference>
<dbReference type="Proteomes" id="UP000092650">
    <property type="component" value="Chromosome"/>
</dbReference>
<evidence type="ECO:0000256" key="2">
    <source>
        <dbReference type="ARBA" id="ARBA00023002"/>
    </source>
</evidence>
<dbReference type="CDD" id="cd18126">
    <property type="entry name" value="GAPDH_I_C"/>
    <property type="match status" value="1"/>
</dbReference>
<dbReference type="Pfam" id="PF02800">
    <property type="entry name" value="Gp_dh_C"/>
    <property type="match status" value="1"/>
</dbReference>
<dbReference type="Gene3D" id="3.30.360.10">
    <property type="entry name" value="Dihydrodipicolinate Reductase, domain 2"/>
    <property type="match status" value="1"/>
</dbReference>
<evidence type="ECO:0000256" key="7">
    <source>
        <dbReference type="RuleBase" id="RU361160"/>
    </source>
</evidence>
<dbReference type="OrthoDB" id="9803304at2"/>
<dbReference type="SMART" id="SM00846">
    <property type="entry name" value="Gp_dh_N"/>
    <property type="match status" value="1"/>
</dbReference>
<organism evidence="9 10">
    <name type="scientific">Planococcus plakortidis</name>
    <dbReference type="NCBI Taxonomy" id="1038856"/>
    <lineage>
        <taxon>Bacteria</taxon>
        <taxon>Bacillati</taxon>
        <taxon>Bacillota</taxon>
        <taxon>Bacilli</taxon>
        <taxon>Bacillales</taxon>
        <taxon>Caryophanaceae</taxon>
        <taxon>Planococcus</taxon>
    </lineage>
</organism>
<name>A0A1C7EAE1_9BACL</name>
<dbReference type="SUPFAM" id="SSF51735">
    <property type="entry name" value="NAD(P)-binding Rossmann-fold domains"/>
    <property type="match status" value="1"/>
</dbReference>
<evidence type="ECO:0000256" key="1">
    <source>
        <dbReference type="ARBA" id="ARBA00007406"/>
    </source>
</evidence>
<dbReference type="GO" id="GO:0016620">
    <property type="term" value="F:oxidoreductase activity, acting on the aldehyde or oxo group of donors, NAD or NADP as acceptor"/>
    <property type="evidence" value="ECO:0007669"/>
    <property type="project" value="InterPro"/>
</dbReference>
<feature type="binding site" evidence="4">
    <location>
        <position position="182"/>
    </location>
    <ligand>
        <name>D-glyceraldehyde 3-phosphate</name>
        <dbReference type="ChEBI" id="CHEBI:59776"/>
    </ligand>
</feature>
<dbReference type="InterPro" id="IPR020831">
    <property type="entry name" value="GlycerAld/Erythrose_P_DH"/>
</dbReference>